<dbReference type="Gramene" id="OMERI06G26250.1">
    <property type="protein sequence ID" value="OMERI06G26250.1"/>
    <property type="gene ID" value="OMERI06G26250"/>
</dbReference>
<dbReference type="eggNOG" id="ENOG502R3WE">
    <property type="taxonomic scope" value="Eukaryota"/>
</dbReference>
<proteinExistence type="predicted"/>
<reference evidence="3" key="1">
    <citation type="submission" date="2015-04" db="UniProtKB">
        <authorList>
            <consortium name="EnsemblPlants"/>
        </authorList>
    </citation>
    <scope>IDENTIFICATION</scope>
</reference>
<feature type="compositionally biased region" description="Gly residues" evidence="1">
    <location>
        <begin position="70"/>
        <end position="84"/>
    </location>
</feature>
<reference evidence="3" key="2">
    <citation type="submission" date="2018-05" db="EMBL/GenBank/DDBJ databases">
        <title>OmerRS3 (Oryza meridionalis Reference Sequence Version 3).</title>
        <authorList>
            <person name="Zhang J."/>
            <person name="Kudrna D."/>
            <person name="Lee S."/>
            <person name="Talag J."/>
            <person name="Welchert J."/>
            <person name="Wing R.A."/>
        </authorList>
    </citation>
    <scope>NUCLEOTIDE SEQUENCE [LARGE SCALE GENOMIC DNA]</scope>
    <source>
        <strain evidence="3">cv. OR44</strain>
    </source>
</reference>
<evidence type="ECO:0000313" key="3">
    <source>
        <dbReference type="EnsemblPlants" id="OMERI06G26250.1"/>
    </source>
</evidence>
<name>A0A0E0E5V1_9ORYZ</name>
<keyword evidence="2" id="KW-0732">Signal</keyword>
<organism evidence="3">
    <name type="scientific">Oryza meridionalis</name>
    <dbReference type="NCBI Taxonomy" id="40149"/>
    <lineage>
        <taxon>Eukaryota</taxon>
        <taxon>Viridiplantae</taxon>
        <taxon>Streptophyta</taxon>
        <taxon>Embryophyta</taxon>
        <taxon>Tracheophyta</taxon>
        <taxon>Spermatophyta</taxon>
        <taxon>Magnoliopsida</taxon>
        <taxon>Liliopsida</taxon>
        <taxon>Poales</taxon>
        <taxon>Poaceae</taxon>
        <taxon>BOP clade</taxon>
        <taxon>Oryzoideae</taxon>
        <taxon>Oryzeae</taxon>
        <taxon>Oryzinae</taxon>
        <taxon>Oryza</taxon>
    </lineage>
</organism>
<protein>
    <submittedName>
        <fullName evidence="3">Uncharacterized protein</fullName>
    </submittedName>
</protein>
<feature type="compositionally biased region" description="Low complexity" evidence="1">
    <location>
        <begin position="47"/>
        <end position="62"/>
    </location>
</feature>
<sequence>MRRRRWPARRAAALCIAVVVLQLAAAAAAARSLSSSRHRAHGHGHRVALPASAAAASLQQPVHRAVAKAKGGGRSTAFDAGGGVPCKEKSGGHGGAPSPCSDDDDDKRVVPTGPNPLHNRNKNCPHQLFLHGVFVSIPQVEDSAVHHV</sequence>
<dbReference type="PANTHER" id="PTHR36705">
    <property type="entry name" value="CLAVATA3/ESR (CLE)-RELATED PROTEIN 20"/>
    <property type="match status" value="1"/>
</dbReference>
<evidence type="ECO:0000256" key="2">
    <source>
        <dbReference type="SAM" id="SignalP"/>
    </source>
</evidence>
<evidence type="ECO:0000256" key="1">
    <source>
        <dbReference type="SAM" id="MobiDB-lite"/>
    </source>
</evidence>
<dbReference type="PANTHER" id="PTHR36705:SF14">
    <property type="entry name" value="CLE FAMILY OSCLE603 PROTEIN"/>
    <property type="match status" value="1"/>
</dbReference>
<dbReference type="AlphaFoldDB" id="A0A0E0E5V1"/>
<accession>A0A0E0E5V1</accession>
<dbReference type="HOGENOM" id="CLU_135883_0_0_1"/>
<keyword evidence="4" id="KW-1185">Reference proteome</keyword>
<evidence type="ECO:0000313" key="4">
    <source>
        <dbReference type="Proteomes" id="UP000008021"/>
    </source>
</evidence>
<dbReference type="EnsemblPlants" id="OMERI06G26250.1">
    <property type="protein sequence ID" value="OMERI06G26250.1"/>
    <property type="gene ID" value="OMERI06G26250"/>
</dbReference>
<feature type="compositionally biased region" description="Basic residues" evidence="1">
    <location>
        <begin position="36"/>
        <end position="46"/>
    </location>
</feature>
<feature type="region of interest" description="Disordered" evidence="1">
    <location>
        <begin position="36"/>
        <end position="120"/>
    </location>
</feature>
<feature type="chain" id="PRO_5002357865" evidence="2">
    <location>
        <begin position="30"/>
        <end position="148"/>
    </location>
</feature>
<dbReference type="Proteomes" id="UP000008021">
    <property type="component" value="Chromosome 6"/>
</dbReference>
<feature type="signal peptide" evidence="2">
    <location>
        <begin position="1"/>
        <end position="29"/>
    </location>
</feature>